<organism evidence="3 4">
    <name type="scientific">Heterodera schachtii</name>
    <name type="common">Sugarbeet cyst nematode worm</name>
    <name type="synonym">Tylenchus schachtii</name>
    <dbReference type="NCBI Taxonomy" id="97005"/>
    <lineage>
        <taxon>Eukaryota</taxon>
        <taxon>Metazoa</taxon>
        <taxon>Ecdysozoa</taxon>
        <taxon>Nematoda</taxon>
        <taxon>Chromadorea</taxon>
        <taxon>Rhabditida</taxon>
        <taxon>Tylenchina</taxon>
        <taxon>Tylenchomorpha</taxon>
        <taxon>Tylenchoidea</taxon>
        <taxon>Heteroderidae</taxon>
        <taxon>Heteroderinae</taxon>
        <taxon>Heterodera</taxon>
    </lineage>
</organism>
<evidence type="ECO:0000313" key="4">
    <source>
        <dbReference type="Proteomes" id="UP001620645"/>
    </source>
</evidence>
<feature type="compositionally biased region" description="Polar residues" evidence="2">
    <location>
        <begin position="513"/>
        <end position="523"/>
    </location>
</feature>
<evidence type="ECO:0000256" key="1">
    <source>
        <dbReference type="ARBA" id="ARBA00023054"/>
    </source>
</evidence>
<feature type="compositionally biased region" description="Polar residues" evidence="2">
    <location>
        <begin position="140"/>
        <end position="150"/>
    </location>
</feature>
<accession>A0ABD2K9N1</accession>
<dbReference type="PANTHER" id="PTHR23075">
    <property type="entry name" value="PUTATIVE ATP-ASE"/>
    <property type="match status" value="1"/>
</dbReference>
<dbReference type="Proteomes" id="UP001620645">
    <property type="component" value="Unassembled WGS sequence"/>
</dbReference>
<feature type="compositionally biased region" description="Polar residues" evidence="2">
    <location>
        <begin position="858"/>
        <end position="882"/>
    </location>
</feature>
<name>A0ABD2K9N1_HETSC</name>
<gene>
    <name evidence="3" type="ORF">niasHS_003090</name>
</gene>
<dbReference type="EMBL" id="JBICCN010000039">
    <property type="protein sequence ID" value="KAL3099635.1"/>
    <property type="molecule type" value="Genomic_DNA"/>
</dbReference>
<keyword evidence="4" id="KW-1185">Reference proteome</keyword>
<feature type="compositionally biased region" description="Low complexity" evidence="2">
    <location>
        <begin position="151"/>
        <end position="163"/>
    </location>
</feature>
<feature type="region of interest" description="Disordered" evidence="2">
    <location>
        <begin position="1"/>
        <end position="229"/>
    </location>
</feature>
<sequence length="1063" mass="122061">MTTRAMQNAYSNSPTESGKNEHTSSNASPSGYGSPSGNLNATTHSSSSEEMHSSKGSNSTPTKSSTSEGKYDSSEATSSEKYSTPASSVEMLNRPGTRLQCFSPLNSGTDAYCSPLSDAKSSETNRSSSTETYSSPTNSRNGYHTTNLPVSSPQYSSSAASSPDMPKNGRVHPNMPNSSSSSSLPSLETITDTTVNEEEASDNDERYYTLPSSHDDRTPSQKPKFPPTISLTTENEELRKLNDFAARDPDLWLNDQQNTEPPNWHCTRLMGSERRLCEEWKAIHRAIVRFIIFFAIKNAKAFVPTMVVDDQLLAIVAVRPRLWPVHAQIDTIQTGIGTMPNFGRKPPFLNGKPAYEKRGGMALTFAMLRVKDAYKWHGTFVEDALKFTNKAMVQKVEGWANFVGNFLHTPTHVWAYNYKGTDFEVNDVPKVEEILKIARELLVPILQNNLVLDGIVDDDPNFPEPPLPIVVRNTANTKQIKKTTLPKTEDKYVVYDNPLFEQTRDHKLWQTEEYPQNSGTNWTVAPKTNFIGRSDDSDSENAAIGRAIPSSESDQNNYQTDHNEFSDSSISAVSMKSDSEKSDEEIKEKMAKNYAEHSFNKNDQMLVQKWEEIERNLREQYEKRGSERYRKRLELADPYDAGQLIVREHGMKRIILIPREDEIARTVYRIESRGAGGEIKEKALGKSVEQSWRNAKKCLKFVTSNVKEQQGKNDRQLCKMSILSNERAEAYQQWAAIGREMQRRGIPPLYARNGEIMDENELMLLLEKAFYALVNGEPKIPRLPKKVKRTETLTKYHTKIANEKRTNEQRMPEQDLVKSRAIAAQFGGKVPIDYGGLKGYGERHKFPTDYYDKKENKNMGSRTSELATNPSQINAKTSNQQMPEKHHRSIAHNYFENIFNENRLEQTRKIMEQEEAAELAREKKREEKEWRKKKWEETERALREEEKREEEQRRKHVEERKHREKATQREWEQREAEQMRKHREKHIELEEKRKRQKMEREKREKDEAKLHAELRKRQKAWNAQLSSRTAEGKGGQRHRNNIYKRLGQNLGTNICWGEGLDRA</sequence>
<feature type="compositionally biased region" description="Basic and acidic residues" evidence="2">
    <location>
        <begin position="203"/>
        <end position="219"/>
    </location>
</feature>
<evidence type="ECO:0000256" key="2">
    <source>
        <dbReference type="SAM" id="MobiDB-lite"/>
    </source>
</evidence>
<feature type="region of interest" description="Disordered" evidence="2">
    <location>
        <begin position="921"/>
        <end position="1039"/>
    </location>
</feature>
<dbReference type="AlphaFoldDB" id="A0ABD2K9N1"/>
<feature type="compositionally biased region" description="Basic and acidic residues" evidence="2">
    <location>
        <begin position="577"/>
        <end position="587"/>
    </location>
</feature>
<feature type="region of interest" description="Disordered" evidence="2">
    <location>
        <begin position="853"/>
        <end position="883"/>
    </location>
</feature>
<feature type="compositionally biased region" description="Low complexity" evidence="2">
    <location>
        <begin position="178"/>
        <end position="187"/>
    </location>
</feature>
<proteinExistence type="predicted"/>
<comment type="caution">
    <text evidence="3">The sequence shown here is derived from an EMBL/GenBank/DDBJ whole genome shotgun (WGS) entry which is preliminary data.</text>
</comment>
<reference evidence="3 4" key="1">
    <citation type="submission" date="2024-10" db="EMBL/GenBank/DDBJ databases">
        <authorList>
            <person name="Kim D."/>
        </authorList>
    </citation>
    <scope>NUCLEOTIDE SEQUENCE [LARGE SCALE GENOMIC DNA]</scope>
    <source>
        <strain evidence="3">Taebaek</strain>
    </source>
</reference>
<feature type="compositionally biased region" description="Polar residues" evidence="2">
    <location>
        <begin position="1"/>
        <end position="44"/>
    </location>
</feature>
<protein>
    <submittedName>
        <fullName evidence="3">Uncharacterized protein</fullName>
    </submittedName>
</protein>
<feature type="compositionally biased region" description="Polar residues" evidence="2">
    <location>
        <begin position="550"/>
        <end position="572"/>
    </location>
</feature>
<feature type="compositionally biased region" description="Polar residues" evidence="2">
    <location>
        <begin position="60"/>
        <end position="87"/>
    </location>
</feature>
<evidence type="ECO:0000313" key="3">
    <source>
        <dbReference type="EMBL" id="KAL3099635.1"/>
    </source>
</evidence>
<feature type="compositionally biased region" description="Low complexity" evidence="2">
    <location>
        <begin position="122"/>
        <end position="139"/>
    </location>
</feature>
<dbReference type="PANTHER" id="PTHR23075:SF0">
    <property type="entry name" value="ATPASE FAMILY AAA DOMAIN-CONTAINING PROTEIN 3"/>
    <property type="match status" value="1"/>
</dbReference>
<keyword evidence="1" id="KW-0175">Coiled coil</keyword>
<feature type="compositionally biased region" description="Basic and acidic residues" evidence="2">
    <location>
        <begin position="921"/>
        <end position="1015"/>
    </location>
</feature>
<feature type="region of interest" description="Disordered" evidence="2">
    <location>
        <begin position="511"/>
        <end position="587"/>
    </location>
</feature>